<sequence>MSDGLNPVGIKVAGIKMIPVMGGRYKVWTKRMGEGPLKVLLLHGGPGFTHQYLEAMESFLPQAGIEMYYYDQLGCGNSDKPDDASLWTRERYREEVEEVRVGLGLEDFVLYGQSWGGMLSIEYALKYQRHLKGLVISNMTAGIQAYLGRLDYLKGLLGPESRERLEILDAARDYDNPEYERIMMEELYPQVICRTKPWPEPVTRAFREANLAIYNEMQGKSEFVVTGNFKDWESWDRLHEIKVKTLTIGAAHDTMDPEDLKKMAEMVADGTSLICPNGSHLAMWDDQEVYFEGLLRFLKSL</sequence>
<evidence type="ECO:0000256" key="3">
    <source>
        <dbReference type="PIRNR" id="PIRNR005539"/>
    </source>
</evidence>
<name>A0A7W8E2T6_9BACT</name>
<dbReference type="GO" id="GO:0016020">
    <property type="term" value="C:membrane"/>
    <property type="evidence" value="ECO:0007669"/>
    <property type="project" value="TreeGrafter"/>
</dbReference>
<evidence type="ECO:0000256" key="4">
    <source>
        <dbReference type="PIRSR" id="PIRSR005539-1"/>
    </source>
</evidence>
<evidence type="ECO:0000256" key="1">
    <source>
        <dbReference type="ARBA" id="ARBA00010088"/>
    </source>
</evidence>
<dbReference type="GO" id="GO:0004177">
    <property type="term" value="F:aminopeptidase activity"/>
    <property type="evidence" value="ECO:0007669"/>
    <property type="project" value="UniProtKB-KW"/>
</dbReference>
<keyword evidence="7" id="KW-1185">Reference proteome</keyword>
<dbReference type="EMBL" id="JACHIP010000002">
    <property type="protein sequence ID" value="MBB5056716.1"/>
    <property type="molecule type" value="Genomic_DNA"/>
</dbReference>
<evidence type="ECO:0000313" key="7">
    <source>
        <dbReference type="Proteomes" id="UP000540989"/>
    </source>
</evidence>
<keyword evidence="2 3" id="KW-0378">Hydrolase</keyword>
<gene>
    <name evidence="6" type="ORF">HDF16_001401</name>
</gene>
<proteinExistence type="inferred from homology"/>
<dbReference type="Gene3D" id="3.40.50.1820">
    <property type="entry name" value="alpha/beta hydrolase"/>
    <property type="match status" value="1"/>
</dbReference>
<dbReference type="SUPFAM" id="SSF53474">
    <property type="entry name" value="alpha/beta-Hydrolases"/>
    <property type="match status" value="1"/>
</dbReference>
<dbReference type="RefSeq" id="WP_184214841.1">
    <property type="nucleotide sequence ID" value="NZ_JACHIP010000002.1"/>
</dbReference>
<evidence type="ECO:0000259" key="5">
    <source>
        <dbReference type="Pfam" id="PF00561"/>
    </source>
</evidence>
<feature type="active site" evidence="4">
    <location>
        <position position="253"/>
    </location>
</feature>
<dbReference type="Proteomes" id="UP000540989">
    <property type="component" value="Unassembled WGS sequence"/>
</dbReference>
<dbReference type="Pfam" id="PF00561">
    <property type="entry name" value="Abhydrolase_1"/>
    <property type="match status" value="1"/>
</dbReference>
<dbReference type="PRINTS" id="PR00793">
    <property type="entry name" value="PROAMNOPTASE"/>
</dbReference>
<protein>
    <submittedName>
        <fullName evidence="6">Proline iminopeptidase</fullName>
        <ecNumber evidence="6">3.4.11.5</ecNumber>
    </submittedName>
</protein>
<dbReference type="AlphaFoldDB" id="A0A7W8E2T6"/>
<dbReference type="PIRSF" id="PIRSF005539">
    <property type="entry name" value="Pept_S33_TRI_F1"/>
    <property type="match status" value="1"/>
</dbReference>
<accession>A0A7W8E2T6</accession>
<dbReference type="InterPro" id="IPR000073">
    <property type="entry name" value="AB_hydrolase_1"/>
</dbReference>
<dbReference type="InterPro" id="IPR050266">
    <property type="entry name" value="AB_hydrolase_sf"/>
</dbReference>
<dbReference type="InterPro" id="IPR002410">
    <property type="entry name" value="Peptidase_S33"/>
</dbReference>
<keyword evidence="6" id="KW-0645">Protease</keyword>
<comment type="similarity">
    <text evidence="1 3">Belongs to the peptidase S33 family.</text>
</comment>
<dbReference type="EC" id="3.4.11.5" evidence="6"/>
<dbReference type="PANTHER" id="PTHR43798">
    <property type="entry name" value="MONOACYLGLYCEROL LIPASE"/>
    <property type="match status" value="1"/>
</dbReference>
<dbReference type="PANTHER" id="PTHR43798:SF33">
    <property type="entry name" value="HYDROLASE, PUTATIVE (AFU_ORTHOLOGUE AFUA_2G14860)-RELATED"/>
    <property type="match status" value="1"/>
</dbReference>
<evidence type="ECO:0000313" key="6">
    <source>
        <dbReference type="EMBL" id="MBB5056716.1"/>
    </source>
</evidence>
<feature type="active site" description="Nucleophile" evidence="4">
    <location>
        <position position="114"/>
    </location>
</feature>
<keyword evidence="6" id="KW-0031">Aminopeptidase</keyword>
<comment type="caution">
    <text evidence="6">The sequence shown here is derived from an EMBL/GenBank/DDBJ whole genome shotgun (WGS) entry which is preliminary data.</text>
</comment>
<dbReference type="NCBIfam" id="TIGR01250">
    <property type="entry name" value="pro_imino_pep_2"/>
    <property type="match status" value="1"/>
</dbReference>
<feature type="active site" description="Proton donor" evidence="4">
    <location>
        <position position="280"/>
    </location>
</feature>
<organism evidence="6 7">
    <name type="scientific">Granulicella aggregans</name>
    <dbReference type="NCBI Taxonomy" id="474949"/>
    <lineage>
        <taxon>Bacteria</taxon>
        <taxon>Pseudomonadati</taxon>
        <taxon>Acidobacteriota</taxon>
        <taxon>Terriglobia</taxon>
        <taxon>Terriglobales</taxon>
        <taxon>Acidobacteriaceae</taxon>
        <taxon>Granulicella</taxon>
    </lineage>
</organism>
<dbReference type="InterPro" id="IPR005945">
    <property type="entry name" value="Pro_imino_pep"/>
</dbReference>
<dbReference type="InterPro" id="IPR029058">
    <property type="entry name" value="AB_hydrolase_fold"/>
</dbReference>
<feature type="domain" description="AB hydrolase-1" evidence="5">
    <location>
        <begin position="39"/>
        <end position="286"/>
    </location>
</feature>
<evidence type="ECO:0000256" key="2">
    <source>
        <dbReference type="ARBA" id="ARBA00022801"/>
    </source>
</evidence>
<dbReference type="GO" id="GO:0006508">
    <property type="term" value="P:proteolysis"/>
    <property type="evidence" value="ECO:0007669"/>
    <property type="project" value="InterPro"/>
</dbReference>
<reference evidence="6 7" key="1">
    <citation type="submission" date="2020-08" db="EMBL/GenBank/DDBJ databases">
        <title>Genomic Encyclopedia of Type Strains, Phase IV (KMG-V): Genome sequencing to study the core and pangenomes of soil and plant-associated prokaryotes.</title>
        <authorList>
            <person name="Whitman W."/>
        </authorList>
    </citation>
    <scope>NUCLEOTIDE SEQUENCE [LARGE SCALE GENOMIC DNA]</scope>
    <source>
        <strain evidence="6 7">M8UP14</strain>
    </source>
</reference>